<protein>
    <submittedName>
        <fullName evidence="1">Uncharacterized protein</fullName>
    </submittedName>
</protein>
<sequence length="83" mass="9735">MAVHIRMRYKYRSVSFLIFLSPLSALYNSYTRIPPDFHESQAYFDTESLSQDQLSLSTHHCYLFLAAFSRRLSAPIDFEHKGN</sequence>
<accession>A0A194XAX4</accession>
<dbReference type="AlphaFoldDB" id="A0A194XAX4"/>
<dbReference type="RefSeq" id="XP_018071649.1">
    <property type="nucleotide sequence ID" value="XM_018207976.1"/>
</dbReference>
<evidence type="ECO:0000313" key="1">
    <source>
        <dbReference type="EMBL" id="KUJ17294.1"/>
    </source>
</evidence>
<proteinExistence type="predicted"/>
<gene>
    <name evidence="1" type="ORF">LY89DRAFT_50241</name>
</gene>
<name>A0A194XAX4_MOLSC</name>
<dbReference type="KEGG" id="psco:LY89DRAFT_50241"/>
<keyword evidence="2" id="KW-1185">Reference proteome</keyword>
<dbReference type="EMBL" id="KQ947414">
    <property type="protein sequence ID" value="KUJ17294.1"/>
    <property type="molecule type" value="Genomic_DNA"/>
</dbReference>
<dbReference type="GeneID" id="28817702"/>
<organism evidence="1 2">
    <name type="scientific">Mollisia scopiformis</name>
    <name type="common">Conifer needle endophyte fungus</name>
    <name type="synonym">Phialocephala scopiformis</name>
    <dbReference type="NCBI Taxonomy" id="149040"/>
    <lineage>
        <taxon>Eukaryota</taxon>
        <taxon>Fungi</taxon>
        <taxon>Dikarya</taxon>
        <taxon>Ascomycota</taxon>
        <taxon>Pezizomycotina</taxon>
        <taxon>Leotiomycetes</taxon>
        <taxon>Helotiales</taxon>
        <taxon>Mollisiaceae</taxon>
        <taxon>Mollisia</taxon>
    </lineage>
</organism>
<reference evidence="1 2" key="1">
    <citation type="submission" date="2015-10" db="EMBL/GenBank/DDBJ databases">
        <title>Full genome of DAOMC 229536 Phialocephala scopiformis, a fungal endophyte of spruce producing the potent anti-insectan compound rugulosin.</title>
        <authorList>
            <consortium name="DOE Joint Genome Institute"/>
            <person name="Walker A.K."/>
            <person name="Frasz S.L."/>
            <person name="Seifert K.A."/>
            <person name="Miller J.D."/>
            <person name="Mondo S.J."/>
            <person name="Labutti K."/>
            <person name="Lipzen A."/>
            <person name="Dockter R."/>
            <person name="Kennedy M."/>
            <person name="Grigoriev I.V."/>
            <person name="Spatafora J.W."/>
        </authorList>
    </citation>
    <scope>NUCLEOTIDE SEQUENCE [LARGE SCALE GENOMIC DNA]</scope>
    <source>
        <strain evidence="1 2">CBS 120377</strain>
    </source>
</reference>
<evidence type="ECO:0000313" key="2">
    <source>
        <dbReference type="Proteomes" id="UP000070700"/>
    </source>
</evidence>
<dbReference type="InParanoid" id="A0A194XAX4"/>
<dbReference type="Proteomes" id="UP000070700">
    <property type="component" value="Unassembled WGS sequence"/>
</dbReference>